<evidence type="ECO:0000256" key="2">
    <source>
        <dbReference type="ARBA" id="ARBA00022692"/>
    </source>
</evidence>
<sequence length="891" mass="94982">MSSTTGQAAPSPSSPAVANPAPPAATTMEPKMDAGLLALACSGSFHDLESLLYGKQAAYTMGSSARQPPSLYAVTVGGDTLLHLVAAIYGDSEDSTGKASLVYHKAPSLLFVQNCQGDTPLHCAARAGNIRMMSRFIDLANVQGINNAKGLLETQNNLKETALHVAVRFGSNDMVNLLMGHDPELANLPEEGASPLNLAILLENGIISKTLYELNGGALSYSGPNEQNALHGAVQRSEATTMEPKIKMDAGLLALACSGSSHDLESLLNRTPAAYTIGSSATQPASVYGVTIGGDTLLHVVAAGHGDSEDLLNKASLLYSKAPNLLFVQNNDGDTPLHCAARAGNIQMVSLLIDLANGQGINNAKGLLEAQNKLNETALHEAVRSGNNDIVKLLMAHDPELATLPIEGTSPLYLAVLLENGIIAKTLYELSVGVLSYSGPNGQNALHAAVLRGKDVTKMLLEWNNSLTVQQDENGSTPLHLAASEVRQRDRRAICLLLLKANPDALYQMDNDGLLPIHVAALLNSTILISDFLMESPSCVGLRDARGKTFLHVAVEKMKICTVHFACNSRSLSWILNMQDNDGNSALHLAIQIRNLKMFCALLGNIQVNLNLTNKKGETPFDIARCNLITTKGLHSNKKSEAKILQALRLVDAKSGICRGDYLEGKKEVVQARQNGTSKMENVKEGTQSLCIGAVLIATVTFGASFTMPGGYRSDGHTSGGTPTLAGRFAFDAFMLANSLAFTFSMIATIALMSSGSPMHNPQSRELHFGMAFGFLSISITGLVAAFALSTYTMLAPVAHKTAIVVCVMSSLILLYQNCELAIKNSLLAPPLCRRKGIFRARVWTFPLTSFTFLVSILLNLWPIVVILCLTALSYTRGKVELAAQPATPHH</sequence>
<dbReference type="Pfam" id="PF13857">
    <property type="entry name" value="Ank_5"/>
    <property type="match status" value="1"/>
</dbReference>
<feature type="region of interest" description="Disordered" evidence="8">
    <location>
        <begin position="1"/>
        <end position="25"/>
    </location>
</feature>
<dbReference type="OMA" id="QNCELAI"/>
<dbReference type="Gene3D" id="1.25.40.20">
    <property type="entry name" value="Ankyrin repeat-containing domain"/>
    <property type="match status" value="4"/>
</dbReference>
<evidence type="ECO:0000256" key="7">
    <source>
        <dbReference type="PROSITE-ProRule" id="PRU00023"/>
    </source>
</evidence>
<feature type="repeat" description="ANK" evidence="7">
    <location>
        <begin position="116"/>
        <end position="138"/>
    </location>
</feature>
<dbReference type="SMR" id="A0A3B6PVU3"/>
<evidence type="ECO:0000313" key="11">
    <source>
        <dbReference type="EnsemblPlants" id="TraesCS6B02G460500.1"/>
    </source>
</evidence>
<keyword evidence="2 9" id="KW-0812">Transmembrane</keyword>
<dbReference type="Gramene" id="TraesCS6B03G1273800.1">
    <property type="protein sequence ID" value="TraesCS6B03G1273800.1.CDS"/>
    <property type="gene ID" value="TraesCS6B03G1273800"/>
</dbReference>
<reference evidence="11" key="1">
    <citation type="submission" date="2018-08" db="EMBL/GenBank/DDBJ databases">
        <authorList>
            <person name="Rossello M."/>
        </authorList>
    </citation>
    <scope>NUCLEOTIDE SEQUENCE [LARGE SCALE GENOMIC DNA]</scope>
    <source>
        <strain evidence="11">cv. Chinese Spring</strain>
    </source>
</reference>
<dbReference type="PROSITE" id="PS50088">
    <property type="entry name" value="ANK_REPEAT"/>
    <property type="match status" value="3"/>
</dbReference>
<organism evidence="11">
    <name type="scientific">Triticum aestivum</name>
    <name type="common">Wheat</name>
    <dbReference type="NCBI Taxonomy" id="4565"/>
    <lineage>
        <taxon>Eukaryota</taxon>
        <taxon>Viridiplantae</taxon>
        <taxon>Streptophyta</taxon>
        <taxon>Embryophyta</taxon>
        <taxon>Tracheophyta</taxon>
        <taxon>Spermatophyta</taxon>
        <taxon>Magnoliopsida</taxon>
        <taxon>Liliopsida</taxon>
        <taxon>Poales</taxon>
        <taxon>Poaceae</taxon>
        <taxon>BOP clade</taxon>
        <taxon>Pooideae</taxon>
        <taxon>Triticodae</taxon>
        <taxon>Triticeae</taxon>
        <taxon>Triticinae</taxon>
        <taxon>Triticum</taxon>
    </lineage>
</organism>
<evidence type="ECO:0000256" key="9">
    <source>
        <dbReference type="SAM" id="Phobius"/>
    </source>
</evidence>
<dbReference type="InterPro" id="IPR026961">
    <property type="entry name" value="PGG_dom"/>
</dbReference>
<comment type="subcellular location">
    <subcellularLocation>
        <location evidence="1">Membrane</location>
        <topology evidence="1">Multi-pass membrane protein</topology>
    </subcellularLocation>
</comment>
<keyword evidence="3" id="KW-0677">Repeat</keyword>
<feature type="transmembrane region" description="Helical" evidence="9">
    <location>
        <begin position="798"/>
        <end position="816"/>
    </location>
</feature>
<dbReference type="OrthoDB" id="686324at2759"/>
<feature type="compositionally biased region" description="Low complexity" evidence="8">
    <location>
        <begin position="8"/>
        <end position="19"/>
    </location>
</feature>
<dbReference type="EnsemblPlants" id="TraesCS6B02G460500.1">
    <property type="protein sequence ID" value="TraesCS6B02G460500.1"/>
    <property type="gene ID" value="TraesCS6B02G460500"/>
</dbReference>
<evidence type="ECO:0000256" key="1">
    <source>
        <dbReference type="ARBA" id="ARBA00004141"/>
    </source>
</evidence>
<dbReference type="Pfam" id="PF13962">
    <property type="entry name" value="PGG"/>
    <property type="match status" value="1"/>
</dbReference>
<name>A0A3B6PVU3_WHEAT</name>
<dbReference type="AlphaFoldDB" id="A0A3B6PVU3"/>
<dbReference type="STRING" id="4565.A0A3B6PVU3"/>
<dbReference type="InterPro" id="IPR002110">
    <property type="entry name" value="Ankyrin_rpt"/>
</dbReference>
<feature type="domain" description="PGG" evidence="10">
    <location>
        <begin position="681"/>
        <end position="793"/>
    </location>
</feature>
<accession>A0A3B6PVU3</accession>
<dbReference type="Proteomes" id="UP000019116">
    <property type="component" value="Chromosome 6B"/>
</dbReference>
<evidence type="ECO:0000256" key="4">
    <source>
        <dbReference type="ARBA" id="ARBA00022989"/>
    </source>
</evidence>
<evidence type="ECO:0000256" key="6">
    <source>
        <dbReference type="ARBA" id="ARBA00023136"/>
    </source>
</evidence>
<feature type="repeat" description="ANK" evidence="7">
    <location>
        <begin position="374"/>
        <end position="401"/>
    </location>
</feature>
<dbReference type="Pfam" id="PF12796">
    <property type="entry name" value="Ank_2"/>
    <property type="match status" value="4"/>
</dbReference>
<keyword evidence="12" id="KW-1185">Reference proteome</keyword>
<evidence type="ECO:0000256" key="3">
    <source>
        <dbReference type="ARBA" id="ARBA00022737"/>
    </source>
</evidence>
<keyword evidence="4 9" id="KW-1133">Transmembrane helix</keyword>
<evidence type="ECO:0000259" key="10">
    <source>
        <dbReference type="Pfam" id="PF13962"/>
    </source>
</evidence>
<feature type="transmembrane region" description="Helical" evidence="9">
    <location>
        <begin position="767"/>
        <end position="792"/>
    </location>
</feature>
<feature type="transmembrane region" description="Helical" evidence="9">
    <location>
        <begin position="729"/>
        <end position="755"/>
    </location>
</feature>
<feature type="repeat" description="ANK" evidence="7">
    <location>
        <begin position="332"/>
        <end position="354"/>
    </location>
</feature>
<feature type="transmembrane region" description="Helical" evidence="9">
    <location>
        <begin position="844"/>
        <end position="873"/>
    </location>
</feature>
<protein>
    <recommendedName>
        <fullName evidence="10">PGG domain-containing protein</fullName>
    </recommendedName>
</protein>
<evidence type="ECO:0000256" key="5">
    <source>
        <dbReference type="ARBA" id="ARBA00023043"/>
    </source>
</evidence>
<dbReference type="SUPFAM" id="SSF48403">
    <property type="entry name" value="Ankyrin repeat"/>
    <property type="match status" value="2"/>
</dbReference>
<evidence type="ECO:0000256" key="8">
    <source>
        <dbReference type="SAM" id="MobiDB-lite"/>
    </source>
</evidence>
<dbReference type="PANTHER" id="PTHR24186">
    <property type="entry name" value="PROTEIN PHOSPHATASE 1 REGULATORY SUBUNIT"/>
    <property type="match status" value="1"/>
</dbReference>
<dbReference type="PROSITE" id="PS50297">
    <property type="entry name" value="ANK_REP_REGION"/>
    <property type="match status" value="3"/>
</dbReference>
<dbReference type="GO" id="GO:0016020">
    <property type="term" value="C:membrane"/>
    <property type="evidence" value="ECO:0000318"/>
    <property type="project" value="GO_Central"/>
</dbReference>
<proteinExistence type="predicted"/>
<dbReference type="SMART" id="SM00248">
    <property type="entry name" value="ANK"/>
    <property type="match status" value="10"/>
</dbReference>
<keyword evidence="5 7" id="KW-0040">ANK repeat</keyword>
<dbReference type="InterPro" id="IPR036770">
    <property type="entry name" value="Ankyrin_rpt-contain_sf"/>
</dbReference>
<evidence type="ECO:0000313" key="12">
    <source>
        <dbReference type="Proteomes" id="UP000019116"/>
    </source>
</evidence>
<dbReference type="PANTHER" id="PTHR24186:SF50">
    <property type="entry name" value="ANKYRIN REPEAT-CONTAINING PROTEIN ITN1-LIKE ISOFORM X1"/>
    <property type="match status" value="1"/>
</dbReference>
<reference evidence="11" key="2">
    <citation type="submission" date="2018-10" db="UniProtKB">
        <authorList>
            <consortium name="EnsemblPlants"/>
        </authorList>
    </citation>
    <scope>IDENTIFICATION</scope>
</reference>
<dbReference type="Gramene" id="TraesCS6B02G460500.1">
    <property type="protein sequence ID" value="TraesCS6B02G460500.1"/>
    <property type="gene ID" value="TraesCS6B02G460500"/>
</dbReference>
<keyword evidence="6 9" id="KW-0472">Membrane</keyword>